<dbReference type="AlphaFoldDB" id="A0A9P0F6N1"/>
<keyword evidence="6" id="KW-1185">Reference proteome</keyword>
<dbReference type="SMART" id="SM00674">
    <property type="entry name" value="CENPB"/>
    <property type="match status" value="3"/>
</dbReference>
<evidence type="ECO:0000313" key="6">
    <source>
        <dbReference type="Proteomes" id="UP001152759"/>
    </source>
</evidence>
<dbReference type="Pfam" id="PF03221">
    <property type="entry name" value="HTH_Tnp_Tc5"/>
    <property type="match status" value="2"/>
</dbReference>
<protein>
    <recommendedName>
        <fullName evidence="4">HTH CENPB-type domain-containing protein</fullName>
    </recommendedName>
</protein>
<dbReference type="InterPro" id="IPR009057">
    <property type="entry name" value="Homeodomain-like_sf"/>
</dbReference>
<name>A0A9P0F6N1_BEMTA</name>
<gene>
    <name evidence="5" type="ORF">BEMITA_LOCUS9908</name>
</gene>
<evidence type="ECO:0000256" key="2">
    <source>
        <dbReference type="ARBA" id="ARBA00023125"/>
    </source>
</evidence>
<dbReference type="InterPro" id="IPR006600">
    <property type="entry name" value="HTH_CenpB_DNA-bd_dom"/>
</dbReference>
<reference evidence="5" key="1">
    <citation type="submission" date="2021-12" db="EMBL/GenBank/DDBJ databases">
        <authorList>
            <person name="King R."/>
        </authorList>
    </citation>
    <scope>NUCLEOTIDE SEQUENCE</scope>
</reference>
<dbReference type="InterPro" id="IPR050863">
    <property type="entry name" value="CenT-Element_Derived"/>
</dbReference>
<keyword evidence="2" id="KW-0238">DNA-binding</keyword>
<organism evidence="5 6">
    <name type="scientific">Bemisia tabaci</name>
    <name type="common">Sweetpotato whitefly</name>
    <name type="synonym">Aleurodes tabaci</name>
    <dbReference type="NCBI Taxonomy" id="7038"/>
    <lineage>
        <taxon>Eukaryota</taxon>
        <taxon>Metazoa</taxon>
        <taxon>Ecdysozoa</taxon>
        <taxon>Arthropoda</taxon>
        <taxon>Hexapoda</taxon>
        <taxon>Insecta</taxon>
        <taxon>Pterygota</taxon>
        <taxon>Neoptera</taxon>
        <taxon>Paraneoptera</taxon>
        <taxon>Hemiptera</taxon>
        <taxon>Sternorrhyncha</taxon>
        <taxon>Aleyrodoidea</taxon>
        <taxon>Aleyrodidae</taxon>
        <taxon>Aleyrodinae</taxon>
        <taxon>Bemisia</taxon>
    </lineage>
</organism>
<dbReference type="KEGG" id="btab:109038512"/>
<proteinExistence type="predicted"/>
<accession>A0A9P0F6N1</accession>
<dbReference type="Proteomes" id="UP001152759">
    <property type="component" value="Chromosome 6"/>
</dbReference>
<dbReference type="EMBL" id="OU963867">
    <property type="protein sequence ID" value="CAH0391270.1"/>
    <property type="molecule type" value="Genomic_DNA"/>
</dbReference>
<dbReference type="SUPFAM" id="SSF48295">
    <property type="entry name" value="TrpR-like"/>
    <property type="match status" value="1"/>
</dbReference>
<evidence type="ECO:0000259" key="4">
    <source>
        <dbReference type="PROSITE" id="PS51253"/>
    </source>
</evidence>
<feature type="domain" description="HTH CENPB-type" evidence="4">
    <location>
        <begin position="389"/>
        <end position="461"/>
    </location>
</feature>
<feature type="region of interest" description="Disordered" evidence="3">
    <location>
        <begin position="1"/>
        <end position="23"/>
    </location>
</feature>
<sequence>MDSLAGETSRSESTDESVNIPKRKGHQGLKANVVALDKEVWLWYRKSAMNNQNLTKCDVQNYARNIYLQANIQNFKASDGWYRRWRHRWMKNGDAMKTKMELQDSDLVVMEGLNFAFPDFDENLFSIGKPDLLLKALESLEKEKPKKHYHESIPTRKPAQTRIKGTIPEKQTLRKGVRYRPEFKEKVVAHSVTHSFNESALKYKIHPTTVSNWAEGKQKPVESESVQKSSIEEDFAKWLQDLRLSKRQVSKEDVQEEVTKIKARSSGEVSKWFLQYYSRLYDGMTSNIQYPQVIKTEVVKLAELWSQKYISSILNISRKQIYNWSKESHPEHAMTRVAGRKDDVGKCLWDWYMGKDLKPLKKEIHRQAAEIARTKGYDLKITKSWLYKWCNTYNVTSNSLLDKQLLEWILKRFDQNSTPSQESIRRKCAALHKNIYGETNFKASRGWVERFCKRHSDLLQNTPTPSTALPEKCESCKDRFKATLLKVISKRLIPLDRIGILDESALRLASAKKVKRSLRVCSFKNIEGSFVFSCLANGCILPLLIILRGPQADPERVGDVFVAYHETGALDSATMQFWAKNCVGTGFISKRFNCRSFSASC</sequence>
<dbReference type="PROSITE" id="PS51253">
    <property type="entry name" value="HTH_CENPB"/>
    <property type="match status" value="2"/>
</dbReference>
<dbReference type="PANTHER" id="PTHR19303">
    <property type="entry name" value="TRANSPOSON"/>
    <property type="match status" value="1"/>
</dbReference>
<evidence type="ECO:0000256" key="1">
    <source>
        <dbReference type="ARBA" id="ARBA00004123"/>
    </source>
</evidence>
<dbReference type="Gene3D" id="1.10.10.60">
    <property type="entry name" value="Homeodomain-like"/>
    <property type="match status" value="2"/>
</dbReference>
<comment type="subcellular location">
    <subcellularLocation>
        <location evidence="1">Nucleus</location>
    </subcellularLocation>
</comment>
<dbReference type="SUPFAM" id="SSF46689">
    <property type="entry name" value="Homeodomain-like"/>
    <property type="match status" value="2"/>
</dbReference>
<evidence type="ECO:0000256" key="3">
    <source>
        <dbReference type="SAM" id="MobiDB-lite"/>
    </source>
</evidence>
<dbReference type="InterPro" id="IPR010921">
    <property type="entry name" value="Trp_repressor/repl_initiator"/>
</dbReference>
<feature type="domain" description="HTH CENPB-type" evidence="4">
    <location>
        <begin position="24"/>
        <end position="95"/>
    </location>
</feature>
<dbReference type="GO" id="GO:0005634">
    <property type="term" value="C:nucleus"/>
    <property type="evidence" value="ECO:0007669"/>
    <property type="project" value="UniProtKB-SubCell"/>
</dbReference>
<evidence type="ECO:0000313" key="5">
    <source>
        <dbReference type="EMBL" id="CAH0391270.1"/>
    </source>
</evidence>
<dbReference type="GO" id="GO:0043565">
    <property type="term" value="F:sequence-specific DNA binding"/>
    <property type="evidence" value="ECO:0007669"/>
    <property type="project" value="InterPro"/>
</dbReference>